<dbReference type="AlphaFoldDB" id="A0A2V2VQ60"/>
<dbReference type="VEuPathDB" id="TriTrypDB:C4B63_130g13"/>
<dbReference type="VEuPathDB" id="TriTrypDB:C3747_238g78"/>
<evidence type="ECO:0000313" key="1">
    <source>
        <dbReference type="EMBL" id="PWU97886.1"/>
    </source>
</evidence>
<dbReference type="VEuPathDB" id="TriTrypDB:TcG_11635"/>
<proteinExistence type="predicted"/>
<dbReference type="EMBL" id="PRFC01000238">
    <property type="protein sequence ID" value="PWU97886.1"/>
    <property type="molecule type" value="Genomic_DNA"/>
</dbReference>
<organism evidence="1 2">
    <name type="scientific">Trypanosoma cruzi</name>
    <dbReference type="NCBI Taxonomy" id="5693"/>
    <lineage>
        <taxon>Eukaryota</taxon>
        <taxon>Discoba</taxon>
        <taxon>Euglenozoa</taxon>
        <taxon>Kinetoplastea</taxon>
        <taxon>Metakinetoplastina</taxon>
        <taxon>Trypanosomatida</taxon>
        <taxon>Trypanosomatidae</taxon>
        <taxon>Trypanosoma</taxon>
        <taxon>Schizotrypanum</taxon>
    </lineage>
</organism>
<comment type="caution">
    <text evidence="1">The sequence shown here is derived from an EMBL/GenBank/DDBJ whole genome shotgun (WGS) entry which is preliminary data.</text>
</comment>
<name>A0A2V2VQ60_TRYCR</name>
<dbReference type="VEuPathDB" id="TriTrypDB:TCDM_12509"/>
<reference evidence="1 2" key="1">
    <citation type="journal article" date="2018" name="Microb. Genom.">
        <title>Expanding an expanded genome: long-read sequencing of Trypanosoma cruzi.</title>
        <authorList>
            <person name="Berna L."/>
            <person name="Rodriguez M."/>
            <person name="Chiribao M.L."/>
            <person name="Parodi-Talice A."/>
            <person name="Pita S."/>
            <person name="Rijo G."/>
            <person name="Alvarez-Valin F."/>
            <person name="Robello C."/>
        </authorList>
    </citation>
    <scope>NUCLEOTIDE SEQUENCE [LARGE SCALE GENOMIC DNA]</scope>
    <source>
        <strain evidence="1 2">TCC</strain>
    </source>
</reference>
<dbReference type="VEuPathDB" id="TriTrypDB:TcCL_ESM08841"/>
<evidence type="ECO:0000313" key="2">
    <source>
        <dbReference type="Proteomes" id="UP000246078"/>
    </source>
</evidence>
<dbReference type="Proteomes" id="UP000246078">
    <property type="component" value="Unassembled WGS sequence"/>
</dbReference>
<protein>
    <submittedName>
        <fullName evidence="1">Putative retrotransposon hot spot (RHS) protein</fullName>
    </submittedName>
</protein>
<accession>A0A2V2VQ60</accession>
<sequence length="152" mass="17198">MHTADIFYKACELHSFFLCGITVMHRRCGVYDLGFCVWPLLHRILFPLVSVFVCVRVYARTSFCQVCAVTAVPQGLRGRGERDAWTNPPRAPRCCYCLRFKTLCWVNVTHLPSLWCASHAVPSHRVDDSIAVAVSHACDPCFLLLFLFLFGG</sequence>
<gene>
    <name evidence="1" type="ORF">C3747_238g78</name>
</gene>